<proteinExistence type="predicted"/>
<dbReference type="EMBL" id="LUGG01000002">
    <property type="protein sequence ID" value="OBZ77214.1"/>
    <property type="molecule type" value="Genomic_DNA"/>
</dbReference>
<keyword evidence="2" id="KW-1185">Reference proteome</keyword>
<dbReference type="AlphaFoldDB" id="A0A1C7MQI7"/>
<gene>
    <name evidence="1" type="ORF">A0H81_02826</name>
</gene>
<dbReference type="Proteomes" id="UP000092993">
    <property type="component" value="Unassembled WGS sequence"/>
</dbReference>
<protein>
    <submittedName>
        <fullName evidence="1">Uncharacterized protein</fullName>
    </submittedName>
</protein>
<name>A0A1C7MQI7_GRIFR</name>
<evidence type="ECO:0000313" key="2">
    <source>
        <dbReference type="Proteomes" id="UP000092993"/>
    </source>
</evidence>
<sequence>MIQRSSRIKPRMALSSDAPIHFCVFLHLAHDIKEHNVPSALFVFMLGVEEKPAVTVIVSVLNSSAVYMGETSRSTPMPGTPNYDTMINADMHYDWGTHVSYWSTQRTMQLLVDTIIAHYFDEQKHKLGLPKSQKSIWQINVWSVHQSDEFWTWLQDLTTFYSDWLHSHLPSL</sequence>
<organism evidence="1 2">
    <name type="scientific">Grifola frondosa</name>
    <name type="common">Maitake</name>
    <name type="synonym">Polyporus frondosus</name>
    <dbReference type="NCBI Taxonomy" id="5627"/>
    <lineage>
        <taxon>Eukaryota</taxon>
        <taxon>Fungi</taxon>
        <taxon>Dikarya</taxon>
        <taxon>Basidiomycota</taxon>
        <taxon>Agaricomycotina</taxon>
        <taxon>Agaricomycetes</taxon>
        <taxon>Polyporales</taxon>
        <taxon>Grifolaceae</taxon>
        <taxon>Grifola</taxon>
    </lineage>
</organism>
<reference evidence="1 2" key="1">
    <citation type="submission" date="2016-03" db="EMBL/GenBank/DDBJ databases">
        <title>Whole genome sequencing of Grifola frondosa 9006-11.</title>
        <authorList>
            <person name="Min B."/>
            <person name="Park H."/>
            <person name="Kim J.-G."/>
            <person name="Cho H."/>
            <person name="Oh Y.-L."/>
            <person name="Kong W.-S."/>
            <person name="Choi I.-G."/>
        </authorList>
    </citation>
    <scope>NUCLEOTIDE SEQUENCE [LARGE SCALE GENOMIC DNA]</scope>
    <source>
        <strain evidence="1 2">9006-11</strain>
    </source>
</reference>
<dbReference type="OMA" id="DIWHSEN"/>
<dbReference type="STRING" id="5627.A0A1C7MQI7"/>
<accession>A0A1C7MQI7</accession>
<comment type="caution">
    <text evidence="1">The sequence shown here is derived from an EMBL/GenBank/DDBJ whole genome shotgun (WGS) entry which is preliminary data.</text>
</comment>
<evidence type="ECO:0000313" key="1">
    <source>
        <dbReference type="EMBL" id="OBZ77214.1"/>
    </source>
</evidence>
<dbReference type="OrthoDB" id="3341102at2759"/>